<dbReference type="GO" id="GO:0016020">
    <property type="term" value="C:membrane"/>
    <property type="evidence" value="ECO:0007669"/>
    <property type="project" value="InterPro"/>
</dbReference>
<keyword evidence="1" id="KW-1133">Transmembrane helix</keyword>
<protein>
    <submittedName>
        <fullName evidence="2">Inner membrane protein</fullName>
    </submittedName>
</protein>
<name>A0A379S6R9_SALER</name>
<evidence type="ECO:0000256" key="1">
    <source>
        <dbReference type="SAM" id="Phobius"/>
    </source>
</evidence>
<organism evidence="2 3">
    <name type="scientific">Salmonella enterica subsp. arizonae</name>
    <dbReference type="NCBI Taxonomy" id="59203"/>
    <lineage>
        <taxon>Bacteria</taxon>
        <taxon>Pseudomonadati</taxon>
        <taxon>Pseudomonadota</taxon>
        <taxon>Gammaproteobacteria</taxon>
        <taxon>Enterobacterales</taxon>
        <taxon>Enterobacteriaceae</taxon>
        <taxon>Salmonella</taxon>
    </lineage>
</organism>
<dbReference type="AlphaFoldDB" id="A0A379S6R9"/>
<dbReference type="EMBL" id="UGWZ01000001">
    <property type="protein sequence ID" value="SUG16503.1"/>
    <property type="molecule type" value="Genomic_DNA"/>
</dbReference>
<proteinExistence type="predicted"/>
<accession>A0A379S6R9</accession>
<sequence>MADFTLSKSLFSGKHRETSSAPGNIAYAVFVLFCFWAGAQLLNLLVHAPGIYEHLMQVQDTGRPRVEIGAGRRDDFWPGALPHGLPHFCRYRRVFALASPSPVNLSALAKISQRKIYRPIHRTRRSSTRLANQAVVSLRVIFGLSS</sequence>
<dbReference type="Proteomes" id="UP000254124">
    <property type="component" value="Unassembled WGS sequence"/>
</dbReference>
<feature type="transmembrane region" description="Helical" evidence="1">
    <location>
        <begin position="25"/>
        <end position="46"/>
    </location>
</feature>
<gene>
    <name evidence="2" type="primary">yaiY</name>
    <name evidence="2" type="ORF">NCTC7295_04218</name>
</gene>
<dbReference type="Pfam" id="PF10954">
    <property type="entry name" value="DUF2755"/>
    <property type="match status" value="1"/>
</dbReference>
<keyword evidence="1" id="KW-0812">Transmembrane</keyword>
<evidence type="ECO:0000313" key="3">
    <source>
        <dbReference type="Proteomes" id="UP000254124"/>
    </source>
</evidence>
<evidence type="ECO:0000313" key="2">
    <source>
        <dbReference type="EMBL" id="SUG16503.1"/>
    </source>
</evidence>
<keyword evidence="1" id="KW-0472">Membrane</keyword>
<reference evidence="2 3" key="1">
    <citation type="submission" date="2018-06" db="EMBL/GenBank/DDBJ databases">
        <authorList>
            <consortium name="Pathogen Informatics"/>
            <person name="Doyle S."/>
        </authorList>
    </citation>
    <scope>NUCLEOTIDE SEQUENCE [LARGE SCALE GENOMIC DNA]</scope>
    <source>
        <strain evidence="2 3">NCTC7295</strain>
    </source>
</reference>
<dbReference type="InterPro" id="IPR020513">
    <property type="entry name" value="Uncharacterised_IM_YaiY"/>
</dbReference>